<dbReference type="Proteomes" id="UP000324222">
    <property type="component" value="Unassembled WGS sequence"/>
</dbReference>
<comment type="caution">
    <text evidence="1">The sequence shown here is derived from an EMBL/GenBank/DDBJ whole genome shotgun (WGS) entry which is preliminary data.</text>
</comment>
<name>A0A5B7DR77_PORTR</name>
<proteinExistence type="predicted"/>
<sequence>MRLRNADITCSKKKLPLMRTFTTTFSTKFITVSLEVPSCRPASEYYHPQPRNVQHHQSRQPLPLRLTSRERLTLGSAAPFLPPLTTTTTTTTITLQPTTVTI</sequence>
<dbReference type="AlphaFoldDB" id="A0A5B7DR77"/>
<evidence type="ECO:0000313" key="2">
    <source>
        <dbReference type="Proteomes" id="UP000324222"/>
    </source>
</evidence>
<reference evidence="1 2" key="1">
    <citation type="submission" date="2019-05" db="EMBL/GenBank/DDBJ databases">
        <title>Another draft genome of Portunus trituberculatus and its Hox gene families provides insights of decapod evolution.</title>
        <authorList>
            <person name="Jeong J.-H."/>
            <person name="Song I."/>
            <person name="Kim S."/>
            <person name="Choi T."/>
            <person name="Kim D."/>
            <person name="Ryu S."/>
            <person name="Kim W."/>
        </authorList>
    </citation>
    <scope>NUCLEOTIDE SEQUENCE [LARGE SCALE GENOMIC DNA]</scope>
    <source>
        <tissue evidence="1">Muscle</tissue>
    </source>
</reference>
<gene>
    <name evidence="1" type="ORF">E2C01_017039</name>
</gene>
<evidence type="ECO:0000313" key="1">
    <source>
        <dbReference type="EMBL" id="MPC23970.1"/>
    </source>
</evidence>
<protein>
    <submittedName>
        <fullName evidence="1">Uncharacterized protein</fullName>
    </submittedName>
</protein>
<dbReference type="EMBL" id="VSRR010001273">
    <property type="protein sequence ID" value="MPC23970.1"/>
    <property type="molecule type" value="Genomic_DNA"/>
</dbReference>
<accession>A0A5B7DR77</accession>
<keyword evidence="2" id="KW-1185">Reference proteome</keyword>
<organism evidence="1 2">
    <name type="scientific">Portunus trituberculatus</name>
    <name type="common">Swimming crab</name>
    <name type="synonym">Neptunus trituberculatus</name>
    <dbReference type="NCBI Taxonomy" id="210409"/>
    <lineage>
        <taxon>Eukaryota</taxon>
        <taxon>Metazoa</taxon>
        <taxon>Ecdysozoa</taxon>
        <taxon>Arthropoda</taxon>
        <taxon>Crustacea</taxon>
        <taxon>Multicrustacea</taxon>
        <taxon>Malacostraca</taxon>
        <taxon>Eumalacostraca</taxon>
        <taxon>Eucarida</taxon>
        <taxon>Decapoda</taxon>
        <taxon>Pleocyemata</taxon>
        <taxon>Brachyura</taxon>
        <taxon>Eubrachyura</taxon>
        <taxon>Portunoidea</taxon>
        <taxon>Portunidae</taxon>
        <taxon>Portuninae</taxon>
        <taxon>Portunus</taxon>
    </lineage>
</organism>